<dbReference type="Gene3D" id="3.30.300.130">
    <property type="entry name" value="Fe-S cluster assembly (FSCA)"/>
    <property type="match status" value="1"/>
</dbReference>
<dbReference type="EMBL" id="NEXE01000036">
    <property type="protein sequence ID" value="PSN91081.1"/>
    <property type="molecule type" value="Genomic_DNA"/>
</dbReference>
<gene>
    <name evidence="2" type="ORF">B9Q03_05180</name>
</gene>
<protein>
    <submittedName>
        <fullName evidence="2">Aromatic ring hydroxylase</fullName>
    </submittedName>
</protein>
<feature type="domain" description="MIP18 family-like" evidence="1">
    <location>
        <begin position="16"/>
        <end position="88"/>
    </location>
</feature>
<dbReference type="PANTHER" id="PTHR42831:SF1">
    <property type="entry name" value="FE-S PROTEIN MATURATION AUXILIARY FACTOR YITW"/>
    <property type="match status" value="1"/>
</dbReference>
<dbReference type="InterPro" id="IPR052339">
    <property type="entry name" value="Fe-S_Maturation_MIP18"/>
</dbReference>
<dbReference type="Pfam" id="PF01883">
    <property type="entry name" value="FeS_assembly_P"/>
    <property type="match status" value="1"/>
</dbReference>
<name>A0A2R6AXE6_9ARCH</name>
<dbReference type="SUPFAM" id="SSF117916">
    <property type="entry name" value="Fe-S cluster assembly (FSCA) domain-like"/>
    <property type="match status" value="1"/>
</dbReference>
<dbReference type="Proteomes" id="UP000240322">
    <property type="component" value="Unassembled WGS sequence"/>
</dbReference>
<dbReference type="InterPro" id="IPR002744">
    <property type="entry name" value="MIP18-like"/>
</dbReference>
<dbReference type="AlphaFoldDB" id="A0A2R6AXE6"/>
<dbReference type="PANTHER" id="PTHR42831">
    <property type="entry name" value="FE-S PROTEIN MATURATION AUXILIARY FACTOR YITW"/>
    <property type="match status" value="1"/>
</dbReference>
<dbReference type="InterPro" id="IPR034904">
    <property type="entry name" value="FSCA_dom_sf"/>
</dbReference>
<sequence>MAEEKNANLNGKEELKQKIMDALRNCYDPEIPINIVDLGLVYDVVINDSNEVFLRIGLTAPGCPVGYLLEEEVVQEVSKIPEVKRVDVEIARTPLWTPDRMSEDARRQLGLL</sequence>
<accession>A0A2R6AXE6</accession>
<evidence type="ECO:0000313" key="2">
    <source>
        <dbReference type="EMBL" id="PSN91081.1"/>
    </source>
</evidence>
<comment type="caution">
    <text evidence="2">The sequence shown here is derived from an EMBL/GenBank/DDBJ whole genome shotgun (WGS) entry which is preliminary data.</text>
</comment>
<organism evidence="2 3">
    <name type="scientific">Candidatus Marsarchaeota G2 archaeon OSP_D</name>
    <dbReference type="NCBI Taxonomy" id="1978157"/>
    <lineage>
        <taxon>Archaea</taxon>
        <taxon>Candidatus Marsarchaeota</taxon>
        <taxon>Candidatus Marsarchaeota group 2</taxon>
    </lineage>
</organism>
<evidence type="ECO:0000259" key="1">
    <source>
        <dbReference type="Pfam" id="PF01883"/>
    </source>
</evidence>
<evidence type="ECO:0000313" key="3">
    <source>
        <dbReference type="Proteomes" id="UP000240322"/>
    </source>
</evidence>
<proteinExistence type="predicted"/>
<reference evidence="2 3" key="1">
    <citation type="submission" date="2017-04" db="EMBL/GenBank/DDBJ databases">
        <title>Novel microbial lineages endemic to geothermal iron-oxide mats fill important gaps in the evolutionary history of Archaea.</title>
        <authorList>
            <person name="Jay Z.J."/>
            <person name="Beam J.P."/>
            <person name="Dlakic M."/>
            <person name="Rusch D.B."/>
            <person name="Kozubal M.A."/>
            <person name="Inskeep W.P."/>
        </authorList>
    </citation>
    <scope>NUCLEOTIDE SEQUENCE [LARGE SCALE GENOMIC DNA]</scope>
    <source>
        <strain evidence="2">OSP_D</strain>
    </source>
</reference>